<evidence type="ECO:0000256" key="5">
    <source>
        <dbReference type="ARBA" id="ARBA00029447"/>
    </source>
</evidence>
<name>A0ABX1X6D1_9BACL</name>
<dbReference type="InterPro" id="IPR004089">
    <property type="entry name" value="MCPsignal_dom"/>
</dbReference>
<dbReference type="SUPFAM" id="SSF58104">
    <property type="entry name" value="Methyl-accepting chemotaxis protein (MCP) signaling domain"/>
    <property type="match status" value="1"/>
</dbReference>
<feature type="transmembrane region" description="Helical" evidence="7">
    <location>
        <begin position="187"/>
        <end position="207"/>
    </location>
</feature>
<keyword evidence="11" id="KW-1185">Reference proteome</keyword>
<dbReference type="InterPro" id="IPR024478">
    <property type="entry name" value="HlyB_4HB_MCP"/>
</dbReference>
<comment type="caution">
    <text evidence="10">The sequence shown here is derived from an EMBL/GenBank/DDBJ whole genome shotgun (WGS) entry which is preliminary data.</text>
</comment>
<evidence type="ECO:0000256" key="2">
    <source>
        <dbReference type="ARBA" id="ARBA00022475"/>
    </source>
</evidence>
<keyword evidence="7" id="KW-0812">Transmembrane</keyword>
<dbReference type="PANTHER" id="PTHR32089:SF112">
    <property type="entry name" value="LYSOZYME-LIKE PROTEIN-RELATED"/>
    <property type="match status" value="1"/>
</dbReference>
<dbReference type="Pfam" id="PF00015">
    <property type="entry name" value="MCPsignal"/>
    <property type="match status" value="1"/>
</dbReference>
<evidence type="ECO:0000313" key="11">
    <source>
        <dbReference type="Proteomes" id="UP000653578"/>
    </source>
</evidence>
<dbReference type="EMBL" id="WHNY01000026">
    <property type="protein sequence ID" value="NOU63857.1"/>
    <property type="molecule type" value="Genomic_DNA"/>
</dbReference>
<keyword evidence="3 7" id="KW-0472">Membrane</keyword>
<dbReference type="Pfam" id="PF00672">
    <property type="entry name" value="HAMP"/>
    <property type="match status" value="1"/>
</dbReference>
<dbReference type="PANTHER" id="PTHR32089">
    <property type="entry name" value="METHYL-ACCEPTING CHEMOTAXIS PROTEIN MCPB"/>
    <property type="match status" value="1"/>
</dbReference>
<protein>
    <submittedName>
        <fullName evidence="10">HAMP domain-containing protein</fullName>
    </submittedName>
</protein>
<evidence type="ECO:0000256" key="6">
    <source>
        <dbReference type="PROSITE-ProRule" id="PRU00284"/>
    </source>
</evidence>
<proteinExistence type="inferred from homology"/>
<dbReference type="CDD" id="cd11386">
    <property type="entry name" value="MCP_signal"/>
    <property type="match status" value="1"/>
</dbReference>
<comment type="similarity">
    <text evidence="5">Belongs to the methyl-accepting chemotaxis (MCP) protein family.</text>
</comment>
<keyword evidence="4 6" id="KW-0807">Transducer</keyword>
<comment type="subcellular location">
    <subcellularLocation>
        <location evidence="1">Cell membrane</location>
    </subcellularLocation>
</comment>
<reference evidence="10 11" key="1">
    <citation type="submission" date="2019-10" db="EMBL/GenBank/DDBJ databases">
        <title>Description of Paenibacillus humi sp. nov.</title>
        <authorList>
            <person name="Carlier A."/>
            <person name="Qi S."/>
        </authorList>
    </citation>
    <scope>NUCLEOTIDE SEQUENCE [LARGE SCALE GENOMIC DNA]</scope>
    <source>
        <strain evidence="10 11">LMG 31461</strain>
    </source>
</reference>
<evidence type="ECO:0000256" key="4">
    <source>
        <dbReference type="ARBA" id="ARBA00023224"/>
    </source>
</evidence>
<dbReference type="PROSITE" id="PS50885">
    <property type="entry name" value="HAMP"/>
    <property type="match status" value="1"/>
</dbReference>
<accession>A0ABX1X6D1</accession>
<evidence type="ECO:0000256" key="7">
    <source>
        <dbReference type="SAM" id="Phobius"/>
    </source>
</evidence>
<keyword evidence="2" id="KW-1003">Cell membrane</keyword>
<feature type="domain" description="Methyl-accepting transducer" evidence="8">
    <location>
        <begin position="266"/>
        <end position="509"/>
    </location>
</feature>
<evidence type="ECO:0000259" key="9">
    <source>
        <dbReference type="PROSITE" id="PS50885"/>
    </source>
</evidence>
<evidence type="ECO:0000256" key="1">
    <source>
        <dbReference type="ARBA" id="ARBA00004236"/>
    </source>
</evidence>
<keyword evidence="7" id="KW-1133">Transmembrane helix</keyword>
<dbReference type="PROSITE" id="PS50111">
    <property type="entry name" value="CHEMOTAXIS_TRANSDUC_2"/>
    <property type="match status" value="1"/>
</dbReference>
<dbReference type="SMART" id="SM00283">
    <property type="entry name" value="MA"/>
    <property type="match status" value="1"/>
</dbReference>
<dbReference type="Pfam" id="PF12729">
    <property type="entry name" value="4HB_MCP_1"/>
    <property type="match status" value="1"/>
</dbReference>
<dbReference type="InterPro" id="IPR003660">
    <property type="entry name" value="HAMP_dom"/>
</dbReference>
<dbReference type="SMART" id="SM00304">
    <property type="entry name" value="HAMP"/>
    <property type="match status" value="1"/>
</dbReference>
<evidence type="ECO:0000259" key="8">
    <source>
        <dbReference type="PROSITE" id="PS50111"/>
    </source>
</evidence>
<evidence type="ECO:0000256" key="3">
    <source>
        <dbReference type="ARBA" id="ARBA00023136"/>
    </source>
</evidence>
<sequence>MMKATIRMKLLAGFILVLVLTFTVGLVAIMSMNAIQKSAVNVQGNWLPSILKIDQIKTDFFEVRVAFHQIILETDPDKIASAQTNIIQNKENALKEMKAYAELVNTGEETKIYEEILASMTTYMNQADTIIGLASKNEDKLAYDAITQVRPARTQTTDLFEKWIHYNEVGAKAEVDTAVSENQSGTLTIIILGAFAILMGISVALYMSGSISKTVQSLLSVVTKASEGDLREKATSKTKDELGALAEAFNDMLENLRMLISKTVSSSQNVAAAAEEISATTEQIAKGSMHQAESTQTVNSLFKELSLAIDSVAQNAEVVAELSEQTRNGAKEGGIAVQASITSMGNVSKQMSLLEQDAQKIGQIIEVIDDIADQTNLLALNAAIEAARAGEQGRGFAVVAEEVRKLAERSGEATKQIAIIIKGMQNNTDLSVKAVSEAADLSERTGIQFDNIVRMVANTAQQVTEIAAASEQQSAQSEEVLSFIQNIASVSQESAAAAEETASSSQSLASLADDLNQSVSNFKV</sequence>
<dbReference type="Proteomes" id="UP000653578">
    <property type="component" value="Unassembled WGS sequence"/>
</dbReference>
<gene>
    <name evidence="10" type="ORF">GC096_07450</name>
</gene>
<dbReference type="CDD" id="cd06225">
    <property type="entry name" value="HAMP"/>
    <property type="match status" value="1"/>
</dbReference>
<feature type="domain" description="HAMP" evidence="9">
    <location>
        <begin position="209"/>
        <end position="261"/>
    </location>
</feature>
<dbReference type="RefSeq" id="WP_171629606.1">
    <property type="nucleotide sequence ID" value="NZ_WHNY01000026.1"/>
</dbReference>
<organism evidence="10 11">
    <name type="scientific">Paenibacillus plantarum</name>
    <dbReference type="NCBI Taxonomy" id="2654975"/>
    <lineage>
        <taxon>Bacteria</taxon>
        <taxon>Bacillati</taxon>
        <taxon>Bacillota</taxon>
        <taxon>Bacilli</taxon>
        <taxon>Bacillales</taxon>
        <taxon>Paenibacillaceae</taxon>
        <taxon>Paenibacillus</taxon>
    </lineage>
</organism>
<evidence type="ECO:0000313" key="10">
    <source>
        <dbReference type="EMBL" id="NOU63857.1"/>
    </source>
</evidence>
<dbReference type="Gene3D" id="1.10.287.950">
    <property type="entry name" value="Methyl-accepting chemotaxis protein"/>
    <property type="match status" value="1"/>
</dbReference>